<dbReference type="Proteomes" id="UP000050872">
    <property type="component" value="Unassembled WGS sequence"/>
</dbReference>
<organism evidence="3 4">
    <name type="scientific">Companilactobacillus mindensis DSM 14500</name>
    <dbReference type="NCBI Taxonomy" id="1423770"/>
    <lineage>
        <taxon>Bacteria</taxon>
        <taxon>Bacillati</taxon>
        <taxon>Bacillota</taxon>
        <taxon>Bacilli</taxon>
        <taxon>Lactobacillales</taxon>
        <taxon>Lactobacillaceae</taxon>
        <taxon>Companilactobacillus</taxon>
    </lineage>
</organism>
<evidence type="ECO:0000259" key="2">
    <source>
        <dbReference type="Pfam" id="PF03217"/>
    </source>
</evidence>
<reference evidence="3 4" key="1">
    <citation type="journal article" date="2015" name="Genome Announc.">
        <title>Expanding the biotechnology potential of lactobacilli through comparative genomics of 213 strains and associated genera.</title>
        <authorList>
            <person name="Sun Z."/>
            <person name="Harris H.M."/>
            <person name="McCann A."/>
            <person name="Guo C."/>
            <person name="Argimon S."/>
            <person name="Zhang W."/>
            <person name="Yang X."/>
            <person name="Jeffery I.B."/>
            <person name="Cooney J.C."/>
            <person name="Kagawa T.F."/>
            <person name="Liu W."/>
            <person name="Song Y."/>
            <person name="Salvetti E."/>
            <person name="Wrobel A."/>
            <person name="Rasinkangas P."/>
            <person name="Parkhill J."/>
            <person name="Rea M.C."/>
            <person name="O'Sullivan O."/>
            <person name="Ritari J."/>
            <person name="Douillard F.P."/>
            <person name="Paul Ross R."/>
            <person name="Yang R."/>
            <person name="Briner A.E."/>
            <person name="Felis G.E."/>
            <person name="de Vos W.M."/>
            <person name="Barrangou R."/>
            <person name="Klaenhammer T.R."/>
            <person name="Caufield P.W."/>
            <person name="Cui Y."/>
            <person name="Zhang H."/>
            <person name="O'Toole P.W."/>
        </authorList>
    </citation>
    <scope>NUCLEOTIDE SEQUENCE [LARGE SCALE GENOMIC DNA]</scope>
    <source>
        <strain evidence="3 4">DSM 14500</strain>
    </source>
</reference>
<dbReference type="InterPro" id="IPR024968">
    <property type="entry name" value="SlpA_C_lactobacillus"/>
</dbReference>
<dbReference type="PATRIC" id="fig|1423770.3.peg.60"/>
<gene>
    <name evidence="3" type="ORF">FD29_GL000063</name>
</gene>
<feature type="signal peptide" evidence="1">
    <location>
        <begin position="1"/>
        <end position="18"/>
    </location>
</feature>
<dbReference type="Pfam" id="PF03217">
    <property type="entry name" value="SlpA"/>
    <property type="match status" value="1"/>
</dbReference>
<dbReference type="AlphaFoldDB" id="A0A0R1QII1"/>
<dbReference type="RefSeq" id="WP_057887813.1">
    <property type="nucleotide sequence ID" value="NZ_AZEZ01000043.1"/>
</dbReference>
<evidence type="ECO:0000256" key="1">
    <source>
        <dbReference type="SAM" id="SignalP"/>
    </source>
</evidence>
<keyword evidence="4" id="KW-1185">Reference proteome</keyword>
<proteinExistence type="predicted"/>
<keyword evidence="1" id="KW-0732">Signal</keyword>
<evidence type="ECO:0000313" key="4">
    <source>
        <dbReference type="Proteomes" id="UP000050872"/>
    </source>
</evidence>
<accession>A0A0R1QII1</accession>
<evidence type="ECO:0000313" key="3">
    <source>
        <dbReference type="EMBL" id="KRL44409.1"/>
    </source>
</evidence>
<sequence>MKLIQKSLLFASLLSAGAGVTTVVPMVANAVTVQAATQCSSTSRIKVKVAKAQLYNSKGKKLSRCLTKGKTCKPEEKTSIKGHEYYKVGKDEYVRTSEVSLEK</sequence>
<name>A0A0R1QII1_9LACO</name>
<protein>
    <recommendedName>
        <fullName evidence="2">S-layer protein C-terminal domain-containing protein</fullName>
    </recommendedName>
</protein>
<feature type="domain" description="S-layer protein C-terminal" evidence="2">
    <location>
        <begin position="50"/>
        <end position="97"/>
    </location>
</feature>
<feature type="chain" id="PRO_5039187997" description="S-layer protein C-terminal domain-containing protein" evidence="1">
    <location>
        <begin position="19"/>
        <end position="103"/>
    </location>
</feature>
<dbReference type="EMBL" id="AZEZ01000043">
    <property type="protein sequence ID" value="KRL44409.1"/>
    <property type="molecule type" value="Genomic_DNA"/>
</dbReference>
<comment type="caution">
    <text evidence="3">The sequence shown here is derived from an EMBL/GenBank/DDBJ whole genome shotgun (WGS) entry which is preliminary data.</text>
</comment>